<evidence type="ECO:0000313" key="1">
    <source>
        <dbReference type="EMBL" id="KAI0046910.1"/>
    </source>
</evidence>
<sequence length="229" mass="25182">MSSRSVLVDVAAFLILAEHTCIEVLADFWNIIRSRSTSPFRIRRTRTRDPSPTVGALTLSDVESDSEWLQSRPRSAYSVSDDEDSDSDSGDSDDDWSDDQFDPETEVNTGRNALIVPADLPDGGELELADPLGEGVNVVVPPEPYFPTTLTSTSARGPRRRKSTRHNEPLSSRPRAPYTSAIAGGDTMLIVNVMEDEKKTDPSVPNAADRAAKLHSHQERQGLAYILCR</sequence>
<accession>A0ACB8RSA3</accession>
<reference evidence="1" key="2">
    <citation type="journal article" date="2022" name="New Phytol.">
        <title>Evolutionary transition to the ectomycorrhizal habit in the genomes of a hyperdiverse lineage of mushroom-forming fungi.</title>
        <authorList>
            <person name="Looney B."/>
            <person name="Miyauchi S."/>
            <person name="Morin E."/>
            <person name="Drula E."/>
            <person name="Courty P.E."/>
            <person name="Kohler A."/>
            <person name="Kuo A."/>
            <person name="LaButti K."/>
            <person name="Pangilinan J."/>
            <person name="Lipzen A."/>
            <person name="Riley R."/>
            <person name="Andreopoulos W."/>
            <person name="He G."/>
            <person name="Johnson J."/>
            <person name="Nolan M."/>
            <person name="Tritt A."/>
            <person name="Barry K.W."/>
            <person name="Grigoriev I.V."/>
            <person name="Nagy L.G."/>
            <person name="Hibbett D."/>
            <person name="Henrissat B."/>
            <person name="Matheny P.B."/>
            <person name="Labbe J."/>
            <person name="Martin F.M."/>
        </authorList>
    </citation>
    <scope>NUCLEOTIDE SEQUENCE</scope>
    <source>
        <strain evidence="1">FP105234-sp</strain>
    </source>
</reference>
<gene>
    <name evidence="1" type="ORF">FA95DRAFT_1606479</name>
</gene>
<keyword evidence="2" id="KW-1185">Reference proteome</keyword>
<dbReference type="Proteomes" id="UP000814033">
    <property type="component" value="Unassembled WGS sequence"/>
</dbReference>
<evidence type="ECO:0000313" key="2">
    <source>
        <dbReference type="Proteomes" id="UP000814033"/>
    </source>
</evidence>
<proteinExistence type="predicted"/>
<organism evidence="1 2">
    <name type="scientific">Auriscalpium vulgare</name>
    <dbReference type="NCBI Taxonomy" id="40419"/>
    <lineage>
        <taxon>Eukaryota</taxon>
        <taxon>Fungi</taxon>
        <taxon>Dikarya</taxon>
        <taxon>Basidiomycota</taxon>
        <taxon>Agaricomycotina</taxon>
        <taxon>Agaricomycetes</taxon>
        <taxon>Russulales</taxon>
        <taxon>Auriscalpiaceae</taxon>
        <taxon>Auriscalpium</taxon>
    </lineage>
</organism>
<name>A0ACB8RSA3_9AGAM</name>
<dbReference type="EMBL" id="MU275914">
    <property type="protein sequence ID" value="KAI0046910.1"/>
    <property type="molecule type" value="Genomic_DNA"/>
</dbReference>
<protein>
    <submittedName>
        <fullName evidence="1">Uncharacterized protein</fullName>
    </submittedName>
</protein>
<reference evidence="1" key="1">
    <citation type="submission" date="2021-02" db="EMBL/GenBank/DDBJ databases">
        <authorList>
            <consortium name="DOE Joint Genome Institute"/>
            <person name="Ahrendt S."/>
            <person name="Looney B.P."/>
            <person name="Miyauchi S."/>
            <person name="Morin E."/>
            <person name="Drula E."/>
            <person name="Courty P.E."/>
            <person name="Chicoki N."/>
            <person name="Fauchery L."/>
            <person name="Kohler A."/>
            <person name="Kuo A."/>
            <person name="Labutti K."/>
            <person name="Pangilinan J."/>
            <person name="Lipzen A."/>
            <person name="Riley R."/>
            <person name="Andreopoulos W."/>
            <person name="He G."/>
            <person name="Johnson J."/>
            <person name="Barry K.W."/>
            <person name="Grigoriev I.V."/>
            <person name="Nagy L."/>
            <person name="Hibbett D."/>
            <person name="Henrissat B."/>
            <person name="Matheny P.B."/>
            <person name="Labbe J."/>
            <person name="Martin F."/>
        </authorList>
    </citation>
    <scope>NUCLEOTIDE SEQUENCE</scope>
    <source>
        <strain evidence="1">FP105234-sp</strain>
    </source>
</reference>
<comment type="caution">
    <text evidence="1">The sequence shown here is derived from an EMBL/GenBank/DDBJ whole genome shotgun (WGS) entry which is preliminary data.</text>
</comment>